<dbReference type="PANTHER" id="PTHR23080">
    <property type="entry name" value="THAP DOMAIN PROTEIN"/>
    <property type="match status" value="1"/>
</dbReference>
<evidence type="ECO:0000256" key="6">
    <source>
        <dbReference type="PROSITE-ProRule" id="PRU00309"/>
    </source>
</evidence>
<dbReference type="Pfam" id="PF05485">
    <property type="entry name" value="THAP"/>
    <property type="match status" value="1"/>
</dbReference>
<name>A0A8T2LM21_ASTMX</name>
<dbReference type="InterPro" id="IPR027805">
    <property type="entry name" value="Transposase_HTH_dom"/>
</dbReference>
<keyword evidence="7" id="KW-0175">Coiled coil</keyword>
<dbReference type="AlphaFoldDB" id="A0A8T2LM21"/>
<dbReference type="SUPFAM" id="SSF57716">
    <property type="entry name" value="Glucocorticoid receptor-like (DNA-binding domain)"/>
    <property type="match status" value="1"/>
</dbReference>
<dbReference type="EMBL" id="JAICCE010000004">
    <property type="protein sequence ID" value="KAG9278536.1"/>
    <property type="molecule type" value="Genomic_DNA"/>
</dbReference>
<evidence type="ECO:0000256" key="1">
    <source>
        <dbReference type="ARBA" id="ARBA00001968"/>
    </source>
</evidence>
<dbReference type="Pfam" id="PF13359">
    <property type="entry name" value="DDE_Tnp_4"/>
    <property type="match status" value="1"/>
</dbReference>
<organism evidence="9 11">
    <name type="scientific">Astyanax mexicanus</name>
    <name type="common">Blind cave fish</name>
    <name type="synonym">Astyanax fasciatus mexicanus</name>
    <dbReference type="NCBI Taxonomy" id="7994"/>
    <lineage>
        <taxon>Eukaryota</taxon>
        <taxon>Metazoa</taxon>
        <taxon>Chordata</taxon>
        <taxon>Craniata</taxon>
        <taxon>Vertebrata</taxon>
        <taxon>Euteleostomi</taxon>
        <taxon>Actinopterygii</taxon>
        <taxon>Neopterygii</taxon>
        <taxon>Teleostei</taxon>
        <taxon>Ostariophysi</taxon>
        <taxon>Characiformes</taxon>
        <taxon>Characoidei</taxon>
        <taxon>Acestrorhamphidae</taxon>
        <taxon>Acestrorhamphinae</taxon>
        <taxon>Astyanax</taxon>
    </lineage>
</organism>
<dbReference type="Proteomes" id="UP000752171">
    <property type="component" value="Unassembled WGS sequence"/>
</dbReference>
<dbReference type="PROSITE" id="PS50950">
    <property type="entry name" value="ZF_THAP"/>
    <property type="match status" value="1"/>
</dbReference>
<comment type="cofactor">
    <cofactor evidence="1">
        <name>a divalent metal cation</name>
        <dbReference type="ChEBI" id="CHEBI:60240"/>
    </cofactor>
</comment>
<evidence type="ECO:0000313" key="11">
    <source>
        <dbReference type="Proteomes" id="UP000752171"/>
    </source>
</evidence>
<sequence length="494" mass="55900">MSACRVKERRLTFQRVRKSALHCCVPLCTSSSRYNAEISFHKFPVDAAVRAKWLTKIRRDKFTPTVNTRVCGRHFQPGDFAVTAGGLRRLQSGAVPLLFSWNEYTLPTPRQNVWERRPRAEEPLHDLPADLESEDDMDTAAPDHDYCLTPATAVMAAEMANENEALRQKIGELQHQLEVLQLRTRFGIQRLAGSDEDIRFYTRFATYKHFQAFWKLVEPAVNTKMVRITSAQAASASSSEVSQPATKLPPIDELLLFLMHLSVGLPLRDLAERFGIHRTTASRIISTWTHFLYILLGSQRLWIPPEVVRAHLPPEFSAFPDTQVVLDCTEIFCQTPSSLLLQSEVFSVYKSHSTFKALIGMAPHGAITFVSGLYAGSMSDREIFKLSGIINLLTPDMAIMVDKGFLVDNLAPCKVYRPAFLSRNTQMSREDVRQTQSIARLRVHVERCIRRVKENKLFDKAIPLSVCGSIEELFNVACFLVNYQNGPLVKAWAT</sequence>
<evidence type="ECO:0000256" key="2">
    <source>
        <dbReference type="ARBA" id="ARBA00022723"/>
    </source>
</evidence>
<proteinExistence type="predicted"/>
<keyword evidence="3 6" id="KW-0863">Zinc-finger</keyword>
<dbReference type="GO" id="GO:0008270">
    <property type="term" value="F:zinc ion binding"/>
    <property type="evidence" value="ECO:0007669"/>
    <property type="project" value="UniProtKB-KW"/>
</dbReference>
<comment type="caution">
    <text evidence="9">The sequence shown here is derived from an EMBL/GenBank/DDBJ whole genome shotgun (WGS) entry which is preliminary data.</text>
</comment>
<evidence type="ECO:0000256" key="3">
    <source>
        <dbReference type="ARBA" id="ARBA00022771"/>
    </source>
</evidence>
<feature type="domain" description="THAP-type" evidence="8">
    <location>
        <begin position="16"/>
        <end position="99"/>
    </location>
</feature>
<dbReference type="SMART" id="SM00692">
    <property type="entry name" value="DM3"/>
    <property type="match status" value="1"/>
</dbReference>
<dbReference type="GO" id="GO:0003677">
    <property type="term" value="F:DNA binding"/>
    <property type="evidence" value="ECO:0007669"/>
    <property type="project" value="UniProtKB-UniRule"/>
</dbReference>
<reference evidence="9 11" key="1">
    <citation type="submission" date="2021-07" db="EMBL/GenBank/DDBJ databases">
        <authorList>
            <person name="Imarazene B."/>
            <person name="Zahm M."/>
            <person name="Klopp C."/>
            <person name="Cabau C."/>
            <person name="Beille S."/>
            <person name="Jouanno E."/>
            <person name="Castinel A."/>
            <person name="Lluch J."/>
            <person name="Gil L."/>
            <person name="Kuchtly C."/>
            <person name="Lopez Roques C."/>
            <person name="Donnadieu C."/>
            <person name="Parrinello H."/>
            <person name="Journot L."/>
            <person name="Du K."/>
            <person name="Schartl M."/>
            <person name="Retaux S."/>
            <person name="Guiguen Y."/>
        </authorList>
    </citation>
    <scope>NUCLEOTIDE SEQUENCE [LARGE SCALE GENOMIC DNA]</scope>
    <source>
        <strain evidence="9">Pach_M1</strain>
        <tissue evidence="9">Testis</tissue>
    </source>
</reference>
<accession>A0A8T2LM21</accession>
<dbReference type="InterPro" id="IPR006612">
    <property type="entry name" value="THAP_Znf"/>
</dbReference>
<evidence type="ECO:0000313" key="10">
    <source>
        <dbReference type="EMBL" id="KAG9278536.1"/>
    </source>
</evidence>
<dbReference type="EMBL" id="JAICCE010000009">
    <property type="protein sequence ID" value="KAG9272873.1"/>
    <property type="molecule type" value="Genomic_DNA"/>
</dbReference>
<gene>
    <name evidence="9" type="ORF">AMEX_G11944</name>
    <name evidence="10" type="ORF">AMEX_G6422</name>
</gene>
<evidence type="ECO:0000313" key="9">
    <source>
        <dbReference type="EMBL" id="KAG9272873.1"/>
    </source>
</evidence>
<dbReference type="PANTHER" id="PTHR23080:SF133">
    <property type="entry name" value="SI:CH211-262I1.5-RELATED"/>
    <property type="match status" value="1"/>
</dbReference>
<evidence type="ECO:0000256" key="5">
    <source>
        <dbReference type="ARBA" id="ARBA00023125"/>
    </source>
</evidence>
<dbReference type="SMART" id="SM00980">
    <property type="entry name" value="THAP"/>
    <property type="match status" value="1"/>
</dbReference>
<evidence type="ECO:0000256" key="7">
    <source>
        <dbReference type="SAM" id="Coils"/>
    </source>
</evidence>
<keyword evidence="2" id="KW-0479">Metal-binding</keyword>
<dbReference type="Gene3D" id="6.20.210.20">
    <property type="entry name" value="THAP domain"/>
    <property type="match status" value="1"/>
</dbReference>
<keyword evidence="4" id="KW-0862">Zinc</keyword>
<protein>
    <recommendedName>
        <fullName evidence="8">THAP-type domain-containing protein</fullName>
    </recommendedName>
</protein>
<keyword evidence="5 6" id="KW-0238">DNA-binding</keyword>
<dbReference type="InterPro" id="IPR027806">
    <property type="entry name" value="HARBI1_dom"/>
</dbReference>
<feature type="coiled-coil region" evidence="7">
    <location>
        <begin position="156"/>
        <end position="183"/>
    </location>
</feature>
<evidence type="ECO:0000256" key="4">
    <source>
        <dbReference type="ARBA" id="ARBA00022833"/>
    </source>
</evidence>
<dbReference type="InterPro" id="IPR038441">
    <property type="entry name" value="THAP_Znf_sf"/>
</dbReference>
<dbReference type="Pfam" id="PF13613">
    <property type="entry name" value="HTH_Tnp_4"/>
    <property type="match status" value="1"/>
</dbReference>
<evidence type="ECO:0000259" key="8">
    <source>
        <dbReference type="PROSITE" id="PS50950"/>
    </source>
</evidence>